<evidence type="ECO:0000256" key="1">
    <source>
        <dbReference type="SAM" id="MobiDB-lite"/>
    </source>
</evidence>
<reference evidence="2 3" key="1">
    <citation type="submission" date="2018-07" db="EMBL/GenBank/DDBJ databases">
        <title>Genome sequences of Haloplanus salinus JCM 18368T.</title>
        <authorList>
            <person name="Kim Y.B."/>
            <person name="Roh S.W."/>
        </authorList>
    </citation>
    <scope>NUCLEOTIDE SEQUENCE [LARGE SCALE GENOMIC DNA]</scope>
    <source>
        <strain evidence="2 3">JCM 18368</strain>
    </source>
</reference>
<protein>
    <submittedName>
        <fullName evidence="2">Uncharacterized protein</fullName>
    </submittedName>
</protein>
<organism evidence="2 3">
    <name type="scientific">Haloplanus salinus</name>
    <dbReference type="NCBI Taxonomy" id="1126245"/>
    <lineage>
        <taxon>Archaea</taxon>
        <taxon>Methanobacteriati</taxon>
        <taxon>Methanobacteriota</taxon>
        <taxon>Stenosarchaea group</taxon>
        <taxon>Halobacteria</taxon>
        <taxon>Halobacteriales</taxon>
        <taxon>Haloferacaceae</taxon>
        <taxon>Haloplanus</taxon>
    </lineage>
</organism>
<name>A0A368N9I6_9EURY</name>
<keyword evidence="3" id="KW-1185">Reference proteome</keyword>
<evidence type="ECO:0000313" key="2">
    <source>
        <dbReference type="EMBL" id="RCU46693.1"/>
    </source>
</evidence>
<dbReference type="EMBL" id="QPHM01000001">
    <property type="protein sequence ID" value="RCU46693.1"/>
    <property type="molecule type" value="Genomic_DNA"/>
</dbReference>
<proteinExistence type="predicted"/>
<sequence>MLPIRISTAQRPRQRGRPGSLLVERQPGVRPGVDVTVEDVEPVGLTRRAVVGALPRPGWQVDPCPPARRTYSQSFRTVVARARYTSATRVACHDPVRPPLLVGWAPPRRPHG</sequence>
<feature type="region of interest" description="Disordered" evidence="1">
    <location>
        <begin position="1"/>
        <end position="26"/>
    </location>
</feature>
<gene>
    <name evidence="2" type="ORF">DU504_04875</name>
</gene>
<dbReference type="Proteomes" id="UP000252189">
    <property type="component" value="Unassembled WGS sequence"/>
</dbReference>
<accession>A0A368N9I6</accession>
<comment type="caution">
    <text evidence="2">The sequence shown here is derived from an EMBL/GenBank/DDBJ whole genome shotgun (WGS) entry which is preliminary data.</text>
</comment>
<dbReference type="AlphaFoldDB" id="A0A368N9I6"/>
<evidence type="ECO:0000313" key="3">
    <source>
        <dbReference type="Proteomes" id="UP000252189"/>
    </source>
</evidence>